<reference evidence="1" key="1">
    <citation type="submission" date="2014-09" db="EMBL/GenBank/DDBJ databases">
        <authorList>
            <person name="Magalhaes I.L.F."/>
            <person name="Oliveira U."/>
            <person name="Santos F.R."/>
            <person name="Vidigal T.H.D.A."/>
            <person name="Brescovit A.D."/>
            <person name="Santos A.J."/>
        </authorList>
    </citation>
    <scope>NUCLEOTIDE SEQUENCE</scope>
    <source>
        <tissue evidence="1">Shoot tissue taken approximately 20 cm above the soil surface</tissue>
    </source>
</reference>
<proteinExistence type="predicted"/>
<sequence length="21" mass="2387">MAYCFVTLALQTFSDSSEFLI</sequence>
<reference evidence="1" key="2">
    <citation type="journal article" date="2015" name="Data Brief">
        <title>Shoot transcriptome of the giant reed, Arundo donax.</title>
        <authorList>
            <person name="Barrero R.A."/>
            <person name="Guerrero F.D."/>
            <person name="Moolhuijzen P."/>
            <person name="Goolsby J.A."/>
            <person name="Tidwell J."/>
            <person name="Bellgard S.E."/>
            <person name="Bellgard M.I."/>
        </authorList>
    </citation>
    <scope>NUCLEOTIDE SEQUENCE</scope>
    <source>
        <tissue evidence="1">Shoot tissue taken approximately 20 cm above the soil surface</tissue>
    </source>
</reference>
<name>A0A0A8Z947_ARUDO</name>
<accession>A0A0A8Z947</accession>
<dbReference type="AlphaFoldDB" id="A0A0A8Z947"/>
<organism evidence="1">
    <name type="scientific">Arundo donax</name>
    <name type="common">Giant reed</name>
    <name type="synonym">Donax arundinaceus</name>
    <dbReference type="NCBI Taxonomy" id="35708"/>
    <lineage>
        <taxon>Eukaryota</taxon>
        <taxon>Viridiplantae</taxon>
        <taxon>Streptophyta</taxon>
        <taxon>Embryophyta</taxon>
        <taxon>Tracheophyta</taxon>
        <taxon>Spermatophyta</taxon>
        <taxon>Magnoliopsida</taxon>
        <taxon>Liliopsida</taxon>
        <taxon>Poales</taxon>
        <taxon>Poaceae</taxon>
        <taxon>PACMAD clade</taxon>
        <taxon>Arundinoideae</taxon>
        <taxon>Arundineae</taxon>
        <taxon>Arundo</taxon>
    </lineage>
</organism>
<evidence type="ECO:0000313" key="1">
    <source>
        <dbReference type="EMBL" id="JAD35336.1"/>
    </source>
</evidence>
<dbReference type="EMBL" id="GBRH01262559">
    <property type="protein sequence ID" value="JAD35336.1"/>
    <property type="molecule type" value="Transcribed_RNA"/>
</dbReference>
<protein>
    <submittedName>
        <fullName evidence="1">Uncharacterized protein</fullName>
    </submittedName>
</protein>